<dbReference type="PANTHER" id="PTHR39594">
    <property type="entry name" value="PROTEIN YCHQ"/>
    <property type="match status" value="1"/>
</dbReference>
<keyword evidence="1" id="KW-0812">Transmembrane</keyword>
<dbReference type="KEGG" id="bgf:BC1003_4841"/>
<dbReference type="Pfam" id="PF04247">
    <property type="entry name" value="SirB"/>
    <property type="match status" value="1"/>
</dbReference>
<protein>
    <submittedName>
        <fullName evidence="2">Invasion gene expression up-regulator SirB</fullName>
    </submittedName>
</protein>
<feature type="transmembrane region" description="Helical" evidence="1">
    <location>
        <begin position="74"/>
        <end position="93"/>
    </location>
</feature>
<keyword evidence="1" id="KW-0472">Membrane</keyword>
<dbReference type="PANTHER" id="PTHR39594:SF1">
    <property type="entry name" value="PROTEIN YCHQ"/>
    <property type="match status" value="1"/>
</dbReference>
<dbReference type="STRING" id="640512.BC1003_4841"/>
<gene>
    <name evidence="2" type="ordered locus">BC1003_4841</name>
</gene>
<feature type="transmembrane region" description="Helical" evidence="1">
    <location>
        <begin position="46"/>
        <end position="68"/>
    </location>
</feature>
<dbReference type="EMBL" id="CP002218">
    <property type="protein sequence ID" value="ADN60764.1"/>
    <property type="molecule type" value="Genomic_DNA"/>
</dbReference>
<dbReference type="OrthoDB" id="8904823at2"/>
<dbReference type="eggNOG" id="COG3094">
    <property type="taxonomic scope" value="Bacteria"/>
</dbReference>
<reference evidence="2" key="1">
    <citation type="submission" date="2010-09" db="EMBL/GenBank/DDBJ databases">
        <title>Complete sequence of chromosome2 of Burkholderia sp. CCGE1003.</title>
        <authorList>
            <consortium name="US DOE Joint Genome Institute"/>
            <person name="Lucas S."/>
            <person name="Copeland A."/>
            <person name="Lapidus A."/>
            <person name="Cheng J.-F."/>
            <person name="Bruce D."/>
            <person name="Goodwin L."/>
            <person name="Pitluck S."/>
            <person name="Daligault H."/>
            <person name="Davenport K."/>
            <person name="Detter J.C."/>
            <person name="Han C."/>
            <person name="Tapia R."/>
            <person name="Land M."/>
            <person name="Hauser L."/>
            <person name="Jeffries C."/>
            <person name="Kyrpides N."/>
            <person name="Ivanova N."/>
            <person name="Ovchinnikova G."/>
            <person name="Martinez-Romero E."/>
            <person name="Rogel M.A."/>
            <person name="Auchtung J."/>
            <person name="Tiedje J.M."/>
            <person name="Woyke T."/>
        </authorList>
    </citation>
    <scope>NUCLEOTIDE SEQUENCE</scope>
    <source>
        <strain evidence="2">CCGE1003</strain>
    </source>
</reference>
<feature type="transmembrane region" description="Helical" evidence="1">
    <location>
        <begin position="12"/>
        <end position="34"/>
    </location>
</feature>
<accession>E1TIF3</accession>
<sequence>MSLIDLYPALKVTHVSLVSVSGALFAVRGASVLTGRAWPMHKHWRIVSASLDTLLLAAGLTLWLVLRLNPARDAWLGVKLLLLVLYIAAGALAMRRSPSLALRAAAYGCAIGLYLFIASIAVTHNPLGALARFV</sequence>
<dbReference type="HOGENOM" id="CLU_123860_2_1_4"/>
<dbReference type="AlphaFoldDB" id="E1TIF3"/>
<keyword evidence="1" id="KW-1133">Transmembrane helix</keyword>
<evidence type="ECO:0000313" key="2">
    <source>
        <dbReference type="EMBL" id="ADN60764.1"/>
    </source>
</evidence>
<feature type="transmembrane region" description="Helical" evidence="1">
    <location>
        <begin position="100"/>
        <end position="122"/>
    </location>
</feature>
<organism evidence="2">
    <name type="scientific">Burkholderia sp. (strain CCGE1003)</name>
    <dbReference type="NCBI Taxonomy" id="640512"/>
    <lineage>
        <taxon>Bacteria</taxon>
        <taxon>Pseudomonadati</taxon>
        <taxon>Pseudomonadota</taxon>
        <taxon>Betaproteobacteria</taxon>
        <taxon>Burkholderiales</taxon>
        <taxon>Burkholderiaceae</taxon>
        <taxon>Burkholderia</taxon>
    </lineage>
</organism>
<proteinExistence type="predicted"/>
<dbReference type="InterPro" id="IPR007360">
    <property type="entry name" value="SirB"/>
</dbReference>
<dbReference type="GO" id="GO:0005886">
    <property type="term" value="C:plasma membrane"/>
    <property type="evidence" value="ECO:0007669"/>
    <property type="project" value="TreeGrafter"/>
</dbReference>
<name>E1TIF3_BURSG</name>
<evidence type="ECO:0000256" key="1">
    <source>
        <dbReference type="SAM" id="Phobius"/>
    </source>
</evidence>
<dbReference type="PIRSF" id="PIRSF005610">
    <property type="entry name" value="SirB"/>
    <property type="match status" value="1"/>
</dbReference>